<gene>
    <name evidence="1" type="ORF">KM295_08210</name>
</gene>
<reference evidence="1" key="1">
    <citation type="journal article" date="2023" name="Front. Microbiol.">
        <title>Genomic-based phylogenetic and metabolic analyses of the genus Natronomonas, and description of Natronomonas aquatica sp. nov.</title>
        <authorList>
            <person name="Garcia-Roldan A."/>
            <person name="Duran-Viseras A."/>
            <person name="de la Haba R.R."/>
            <person name="Corral P."/>
            <person name="Sanchez-Porro C."/>
            <person name="Ventosa A."/>
        </authorList>
    </citation>
    <scope>NUCLEOTIDE SEQUENCE</scope>
    <source>
        <strain evidence="1">F2-12</strain>
    </source>
</reference>
<dbReference type="RefSeq" id="WP_256029487.1">
    <property type="nucleotide sequence ID" value="NZ_JAHLKM010000008.1"/>
</dbReference>
<evidence type="ECO:0000313" key="2">
    <source>
        <dbReference type="Proteomes" id="UP001139494"/>
    </source>
</evidence>
<proteinExistence type="predicted"/>
<protein>
    <submittedName>
        <fullName evidence="1">Uncharacterized protein</fullName>
    </submittedName>
</protein>
<organism evidence="1 2">
    <name type="scientific">Natronomonas aquatica</name>
    <dbReference type="NCBI Taxonomy" id="2841590"/>
    <lineage>
        <taxon>Archaea</taxon>
        <taxon>Methanobacteriati</taxon>
        <taxon>Methanobacteriota</taxon>
        <taxon>Stenosarchaea group</taxon>
        <taxon>Halobacteria</taxon>
        <taxon>Halobacteriales</taxon>
        <taxon>Natronomonadaceae</taxon>
        <taxon>Natronomonas</taxon>
    </lineage>
</organism>
<accession>A0A9R1D6I3</accession>
<comment type="caution">
    <text evidence="1">The sequence shown here is derived from an EMBL/GenBank/DDBJ whole genome shotgun (WGS) entry which is preliminary data.</text>
</comment>
<dbReference type="Proteomes" id="UP001139494">
    <property type="component" value="Unassembled WGS sequence"/>
</dbReference>
<dbReference type="EMBL" id="JAHLKM010000008">
    <property type="protein sequence ID" value="MCQ4333463.1"/>
    <property type="molecule type" value="Genomic_DNA"/>
</dbReference>
<sequence>MLARKNPEARCRDCGSPLFYGLKPEPTGWKVQYVCPPPEGCGREFVPGRIARSSVGSEDEAYERARKLGQTFK</sequence>
<name>A0A9R1D6I3_9EURY</name>
<keyword evidence="2" id="KW-1185">Reference proteome</keyword>
<evidence type="ECO:0000313" key="1">
    <source>
        <dbReference type="EMBL" id="MCQ4333463.1"/>
    </source>
</evidence>
<dbReference type="AlphaFoldDB" id="A0A9R1D6I3"/>